<reference evidence="4 5" key="1">
    <citation type="submission" date="2013-08" db="EMBL/GenBank/DDBJ databases">
        <authorList>
            <person name="Huang J."/>
            <person name="Wang G."/>
        </authorList>
    </citation>
    <scope>NUCLEOTIDE SEQUENCE [LARGE SCALE GENOMIC DNA]</scope>
    <source>
        <strain evidence="4 5">BH030004</strain>
    </source>
</reference>
<organism evidence="4 5">
    <name type="scientific">Pontibacillus marinus BH030004 = DSM 16465</name>
    <dbReference type="NCBI Taxonomy" id="1385511"/>
    <lineage>
        <taxon>Bacteria</taxon>
        <taxon>Bacillati</taxon>
        <taxon>Bacillota</taxon>
        <taxon>Bacilli</taxon>
        <taxon>Bacillales</taxon>
        <taxon>Bacillaceae</taxon>
        <taxon>Pontibacillus</taxon>
    </lineage>
</organism>
<name>A0A0A5GAE9_9BACI</name>
<dbReference type="Proteomes" id="UP000030403">
    <property type="component" value="Unassembled WGS sequence"/>
</dbReference>
<dbReference type="Pfam" id="PF10646">
    <property type="entry name" value="Germane"/>
    <property type="match status" value="2"/>
</dbReference>
<dbReference type="STRING" id="1385511.GCA_000425225_02424"/>
<evidence type="ECO:0000313" key="4">
    <source>
        <dbReference type="EMBL" id="KGX88075.1"/>
    </source>
</evidence>
<proteinExistence type="predicted"/>
<gene>
    <name evidence="4" type="ORF">N783_09005</name>
</gene>
<feature type="domain" description="GerMN" evidence="3">
    <location>
        <begin position="101"/>
        <end position="193"/>
    </location>
</feature>
<feature type="chain" id="PRO_5038652982" evidence="2">
    <location>
        <begin position="26"/>
        <end position="364"/>
    </location>
</feature>
<keyword evidence="2" id="KW-0732">Signal</keyword>
<dbReference type="AlphaFoldDB" id="A0A0A5GAE9"/>
<accession>A0A0A5GAE9</accession>
<dbReference type="OrthoDB" id="1715058at2"/>
<dbReference type="InterPro" id="IPR019606">
    <property type="entry name" value="GerMN"/>
</dbReference>
<dbReference type="EMBL" id="AVPF01000021">
    <property type="protein sequence ID" value="KGX88075.1"/>
    <property type="molecule type" value="Genomic_DNA"/>
</dbReference>
<evidence type="ECO:0000313" key="5">
    <source>
        <dbReference type="Proteomes" id="UP000030403"/>
    </source>
</evidence>
<comment type="caution">
    <text evidence="4">The sequence shown here is derived from an EMBL/GenBank/DDBJ whole genome shotgun (WGS) entry which is preliminary data.</text>
</comment>
<dbReference type="PROSITE" id="PS51257">
    <property type="entry name" value="PROKAR_LIPOPROTEIN"/>
    <property type="match status" value="1"/>
</dbReference>
<evidence type="ECO:0000256" key="2">
    <source>
        <dbReference type="SAM" id="SignalP"/>
    </source>
</evidence>
<feature type="domain" description="GerMN" evidence="3">
    <location>
        <begin position="254"/>
        <end position="342"/>
    </location>
</feature>
<protein>
    <submittedName>
        <fullName evidence="4">Germination protein</fullName>
    </submittedName>
</protein>
<evidence type="ECO:0000259" key="3">
    <source>
        <dbReference type="SMART" id="SM00909"/>
    </source>
</evidence>
<dbReference type="RefSeq" id="WP_027448876.1">
    <property type="nucleotide sequence ID" value="NZ_AVPF01000021.1"/>
</dbReference>
<dbReference type="SMART" id="SM00909">
    <property type="entry name" value="Germane"/>
    <property type="match status" value="2"/>
</dbReference>
<feature type="region of interest" description="Disordered" evidence="1">
    <location>
        <begin position="29"/>
        <end position="64"/>
    </location>
</feature>
<feature type="compositionally biased region" description="Low complexity" evidence="1">
    <location>
        <begin position="45"/>
        <end position="64"/>
    </location>
</feature>
<feature type="signal peptide" evidence="2">
    <location>
        <begin position="1"/>
        <end position="25"/>
    </location>
</feature>
<sequence length="364" mass="40346">MRKRAALIYGSVITGLTLLSGCVFQGEQSLQEMDPPQEQASTGQNNVENSETTSNNGQETNQEQNQVVVETNERQLYLLDANGMVVPQTVLLPETETKEYAKQALEYLVKGGPITNVLPSGFEAVLPAGTEINSLNLMKDEGTLVVDVSKEFSEYRPEDELKILQAMTYTLTQFESVERVKLQINGYDTDVMPVNGTPISDGYSRANGINLHVGDVVNLSDSKSVTVYYPTQHDDKVYYVPVTKRVKANDENVYETIVQTLVNGPGFDLNLQQVFNEGAKLVEKPKYTDGVLKLTFNENVLNNFDDQAVLSTEVMDSLVLSLTEQPGVEAVSVEVENIDQVFSEQGEVLAEPVSRPQMVNTRRF</sequence>
<dbReference type="eggNOG" id="COG5401">
    <property type="taxonomic scope" value="Bacteria"/>
</dbReference>
<evidence type="ECO:0000256" key="1">
    <source>
        <dbReference type="SAM" id="MobiDB-lite"/>
    </source>
</evidence>
<keyword evidence="5" id="KW-1185">Reference proteome</keyword>